<dbReference type="GO" id="GO:0016747">
    <property type="term" value="F:acyltransferase activity, transferring groups other than amino-acyl groups"/>
    <property type="evidence" value="ECO:0007669"/>
    <property type="project" value="InterPro"/>
</dbReference>
<dbReference type="SUPFAM" id="SSF55729">
    <property type="entry name" value="Acyl-CoA N-acyltransferases (Nat)"/>
    <property type="match status" value="1"/>
</dbReference>
<evidence type="ECO:0000256" key="1">
    <source>
        <dbReference type="ARBA" id="ARBA00022679"/>
    </source>
</evidence>
<dbReference type="CDD" id="cd04301">
    <property type="entry name" value="NAT_SF"/>
    <property type="match status" value="1"/>
</dbReference>
<reference evidence="4 5" key="1">
    <citation type="submission" date="2018-10" db="EMBL/GenBank/DDBJ databases">
        <title>Genomic Encyclopedia of Archaeal and Bacterial Type Strains, Phase II (KMG-II): from individual species to whole genera.</title>
        <authorList>
            <person name="Goeker M."/>
        </authorList>
    </citation>
    <scope>NUCLEOTIDE SEQUENCE [LARGE SCALE GENOMIC DNA]</scope>
    <source>
        <strain evidence="4 5">DSM 19727</strain>
    </source>
</reference>
<sequence length="148" mass="17135">MIQFKPLVVSEIETIVNMMEQFYAIDNYPIDTEISKRLFQEFISDEKLGKAWLIVSDNEVVGYVILAFIFSFEYQGTIAFLDELYLSEKARGKGIGSRAVAFVLEESKKLSIKLIYLEIENHNQNAQKLYIASGFEMHNRKLMAHKIK</sequence>
<dbReference type="InterPro" id="IPR016181">
    <property type="entry name" value="Acyl_CoA_acyltransferase"/>
</dbReference>
<dbReference type="Proteomes" id="UP000280368">
    <property type="component" value="Unassembled WGS sequence"/>
</dbReference>
<dbReference type="OrthoDB" id="9805924at2"/>
<dbReference type="EMBL" id="REFH01000007">
    <property type="protein sequence ID" value="RMA77882.1"/>
    <property type="molecule type" value="Genomic_DNA"/>
</dbReference>
<dbReference type="Gene3D" id="3.40.630.30">
    <property type="match status" value="1"/>
</dbReference>
<comment type="caution">
    <text evidence="4">The sequence shown here is derived from an EMBL/GenBank/DDBJ whole genome shotgun (WGS) entry which is preliminary data.</text>
</comment>
<name>A0A3M0AF93_9FLAO</name>
<evidence type="ECO:0000313" key="5">
    <source>
        <dbReference type="Proteomes" id="UP000280368"/>
    </source>
</evidence>
<gene>
    <name evidence="4" type="ORF">BC961_0236</name>
</gene>
<evidence type="ECO:0000259" key="3">
    <source>
        <dbReference type="PROSITE" id="PS51186"/>
    </source>
</evidence>
<accession>A0A3M0AF93</accession>
<dbReference type="InterPro" id="IPR000182">
    <property type="entry name" value="GNAT_dom"/>
</dbReference>
<keyword evidence="5" id="KW-1185">Reference proteome</keyword>
<dbReference type="InterPro" id="IPR050832">
    <property type="entry name" value="Bact_Acetyltransf"/>
</dbReference>
<dbReference type="Pfam" id="PF00583">
    <property type="entry name" value="Acetyltransf_1"/>
    <property type="match status" value="1"/>
</dbReference>
<dbReference type="RefSeq" id="WP_121924017.1">
    <property type="nucleotide sequence ID" value="NZ_CBCSGA010000002.1"/>
</dbReference>
<dbReference type="AlphaFoldDB" id="A0A3M0AF93"/>
<evidence type="ECO:0000313" key="4">
    <source>
        <dbReference type="EMBL" id="RMA77882.1"/>
    </source>
</evidence>
<organism evidence="4 5">
    <name type="scientific">Flavobacterium weaverense</name>
    <dbReference type="NCBI Taxonomy" id="271156"/>
    <lineage>
        <taxon>Bacteria</taxon>
        <taxon>Pseudomonadati</taxon>
        <taxon>Bacteroidota</taxon>
        <taxon>Flavobacteriia</taxon>
        <taxon>Flavobacteriales</taxon>
        <taxon>Flavobacteriaceae</taxon>
        <taxon>Flavobacterium</taxon>
    </lineage>
</organism>
<evidence type="ECO:0000256" key="2">
    <source>
        <dbReference type="ARBA" id="ARBA00023315"/>
    </source>
</evidence>
<feature type="domain" description="N-acetyltransferase" evidence="3">
    <location>
        <begin position="2"/>
        <end position="148"/>
    </location>
</feature>
<dbReference type="PANTHER" id="PTHR43877">
    <property type="entry name" value="AMINOALKYLPHOSPHONATE N-ACETYLTRANSFERASE-RELATED-RELATED"/>
    <property type="match status" value="1"/>
</dbReference>
<keyword evidence="1 4" id="KW-0808">Transferase</keyword>
<proteinExistence type="predicted"/>
<dbReference type="PANTHER" id="PTHR43877:SF2">
    <property type="entry name" value="AMINOALKYLPHOSPHONATE N-ACETYLTRANSFERASE-RELATED"/>
    <property type="match status" value="1"/>
</dbReference>
<protein>
    <submittedName>
        <fullName evidence="4">Acetyltransferase (GNAT) family protein</fullName>
    </submittedName>
</protein>
<keyword evidence="2" id="KW-0012">Acyltransferase</keyword>
<dbReference type="PROSITE" id="PS51186">
    <property type="entry name" value="GNAT"/>
    <property type="match status" value="1"/>
</dbReference>